<keyword evidence="3 5" id="KW-0698">rRNA processing</keyword>
<comment type="function">
    <text evidence="5">An accessory protein needed during the final step in the assembly of 30S ribosomal subunit, possibly for assembly of the head region. Essential for efficient processing of 16S rRNA. May be needed both before and after RbfA during the maturation of 16S rRNA. It has affinity for free ribosomal 30S subunits but not for 70S ribosomes.</text>
</comment>
<dbReference type="Proteomes" id="UP000322294">
    <property type="component" value="Unassembled WGS sequence"/>
</dbReference>
<keyword evidence="2 5" id="KW-0690">Ribosome biogenesis</keyword>
<gene>
    <name evidence="5" type="primary">rimM</name>
    <name evidence="8" type="ORF">LZ11_00120</name>
</gene>
<dbReference type="HAMAP" id="MF_00014">
    <property type="entry name" value="Ribosome_mat_RimM"/>
    <property type="match status" value="1"/>
</dbReference>
<name>A0A5S5B078_9FIRM</name>
<dbReference type="GO" id="GO:0042274">
    <property type="term" value="P:ribosomal small subunit biogenesis"/>
    <property type="evidence" value="ECO:0007669"/>
    <property type="project" value="UniProtKB-UniRule"/>
</dbReference>
<organism evidence="8 9">
    <name type="scientific">Thermosediminibacter litoriperuensis</name>
    <dbReference type="NCBI Taxonomy" id="291989"/>
    <lineage>
        <taxon>Bacteria</taxon>
        <taxon>Bacillati</taxon>
        <taxon>Bacillota</taxon>
        <taxon>Clostridia</taxon>
        <taxon>Thermosediminibacterales</taxon>
        <taxon>Thermosediminibacteraceae</taxon>
        <taxon>Thermosediminibacter</taxon>
    </lineage>
</organism>
<comment type="subunit">
    <text evidence="5">Binds ribosomal protein uS19.</text>
</comment>
<evidence type="ECO:0000259" key="7">
    <source>
        <dbReference type="Pfam" id="PF24986"/>
    </source>
</evidence>
<dbReference type="GO" id="GO:0005737">
    <property type="term" value="C:cytoplasm"/>
    <property type="evidence" value="ECO:0007669"/>
    <property type="project" value="UniProtKB-SubCell"/>
</dbReference>
<protein>
    <recommendedName>
        <fullName evidence="5">Ribosome maturation factor RimM</fullName>
    </recommendedName>
</protein>
<dbReference type="OrthoDB" id="9810331at2"/>
<dbReference type="GO" id="GO:0005840">
    <property type="term" value="C:ribosome"/>
    <property type="evidence" value="ECO:0007669"/>
    <property type="project" value="InterPro"/>
</dbReference>
<keyword evidence="4 5" id="KW-0143">Chaperone</keyword>
<sequence>MREYITVGRVLAPWGVRGQVKVEPLTDDVARFRKLKSVLVEEDGALKSYGVNSVVFLKKDFVVLELQGIDAVESAERFRGRYLMVHRKDAVKLPEGHYFICDIIGMEVYKEEDGELLGRVQDVLKTGANDVYVVGLKDGRELLLPAIRDVVKEIDLENNKMVVKLMEGME</sequence>
<evidence type="ECO:0000313" key="8">
    <source>
        <dbReference type="EMBL" id="TYP59958.1"/>
    </source>
</evidence>
<dbReference type="PANTHER" id="PTHR33692:SF1">
    <property type="entry name" value="RIBOSOME MATURATION FACTOR RIMM"/>
    <property type="match status" value="1"/>
</dbReference>
<evidence type="ECO:0000256" key="2">
    <source>
        <dbReference type="ARBA" id="ARBA00022517"/>
    </source>
</evidence>
<keyword evidence="9" id="KW-1185">Reference proteome</keyword>
<dbReference type="InterPro" id="IPR002676">
    <property type="entry name" value="RimM_N"/>
</dbReference>
<comment type="subcellular location">
    <subcellularLocation>
        <location evidence="5">Cytoplasm</location>
    </subcellularLocation>
</comment>
<dbReference type="EMBL" id="VNHO01000001">
    <property type="protein sequence ID" value="TYP59958.1"/>
    <property type="molecule type" value="Genomic_DNA"/>
</dbReference>
<evidence type="ECO:0000256" key="1">
    <source>
        <dbReference type="ARBA" id="ARBA00022490"/>
    </source>
</evidence>
<dbReference type="SUPFAM" id="SSF50447">
    <property type="entry name" value="Translation proteins"/>
    <property type="match status" value="1"/>
</dbReference>
<feature type="domain" description="RimM N-terminal" evidence="6">
    <location>
        <begin position="6"/>
        <end position="88"/>
    </location>
</feature>
<accession>A0A5S5B078</accession>
<reference evidence="8 9" key="1">
    <citation type="submission" date="2019-07" db="EMBL/GenBank/DDBJ databases">
        <title>Genomic Encyclopedia of Type Strains, Phase I: the one thousand microbial genomes (KMG-I) project.</title>
        <authorList>
            <person name="Kyrpides N."/>
        </authorList>
    </citation>
    <scope>NUCLEOTIDE SEQUENCE [LARGE SCALE GENOMIC DNA]</scope>
    <source>
        <strain evidence="8 9">DSM 16647</strain>
    </source>
</reference>
<dbReference type="InterPro" id="IPR011033">
    <property type="entry name" value="PRC_barrel-like_sf"/>
</dbReference>
<dbReference type="SUPFAM" id="SSF50346">
    <property type="entry name" value="PRC-barrel domain"/>
    <property type="match status" value="1"/>
</dbReference>
<dbReference type="InterPro" id="IPR011961">
    <property type="entry name" value="RimM"/>
</dbReference>
<comment type="similarity">
    <text evidence="5">Belongs to the RimM family.</text>
</comment>
<keyword evidence="1 5" id="KW-0963">Cytoplasm</keyword>
<dbReference type="GO" id="GO:0043022">
    <property type="term" value="F:ribosome binding"/>
    <property type="evidence" value="ECO:0007669"/>
    <property type="project" value="InterPro"/>
</dbReference>
<dbReference type="PANTHER" id="PTHR33692">
    <property type="entry name" value="RIBOSOME MATURATION FACTOR RIMM"/>
    <property type="match status" value="1"/>
</dbReference>
<dbReference type="RefSeq" id="WP_148865632.1">
    <property type="nucleotide sequence ID" value="NZ_VNHO01000001.1"/>
</dbReference>
<evidence type="ECO:0000256" key="3">
    <source>
        <dbReference type="ARBA" id="ARBA00022552"/>
    </source>
</evidence>
<evidence type="ECO:0000256" key="5">
    <source>
        <dbReference type="HAMAP-Rule" id="MF_00014"/>
    </source>
</evidence>
<dbReference type="AlphaFoldDB" id="A0A5S5B078"/>
<comment type="domain">
    <text evidence="5">The PRC barrel domain binds ribosomal protein uS19.</text>
</comment>
<dbReference type="InterPro" id="IPR056792">
    <property type="entry name" value="PRC_RimM"/>
</dbReference>
<feature type="domain" description="Ribosome maturation factor RimM PRC barrel" evidence="7">
    <location>
        <begin position="102"/>
        <end position="169"/>
    </location>
</feature>
<dbReference type="NCBIfam" id="TIGR02273">
    <property type="entry name" value="16S_RimM"/>
    <property type="match status" value="1"/>
</dbReference>
<evidence type="ECO:0000259" key="6">
    <source>
        <dbReference type="Pfam" id="PF01782"/>
    </source>
</evidence>
<dbReference type="Pfam" id="PF24986">
    <property type="entry name" value="PRC_RimM"/>
    <property type="match status" value="1"/>
</dbReference>
<comment type="caution">
    <text evidence="8">The sequence shown here is derived from an EMBL/GenBank/DDBJ whole genome shotgun (WGS) entry which is preliminary data.</text>
</comment>
<dbReference type="Gene3D" id="2.30.30.240">
    <property type="entry name" value="PRC-barrel domain"/>
    <property type="match status" value="1"/>
</dbReference>
<dbReference type="GO" id="GO:0006364">
    <property type="term" value="P:rRNA processing"/>
    <property type="evidence" value="ECO:0007669"/>
    <property type="project" value="UniProtKB-UniRule"/>
</dbReference>
<dbReference type="Pfam" id="PF01782">
    <property type="entry name" value="RimM"/>
    <property type="match status" value="1"/>
</dbReference>
<evidence type="ECO:0000313" key="9">
    <source>
        <dbReference type="Proteomes" id="UP000322294"/>
    </source>
</evidence>
<dbReference type="InterPro" id="IPR036976">
    <property type="entry name" value="RimM_N_sf"/>
</dbReference>
<dbReference type="Gene3D" id="2.40.30.60">
    <property type="entry name" value="RimM"/>
    <property type="match status" value="1"/>
</dbReference>
<proteinExistence type="inferred from homology"/>
<dbReference type="InterPro" id="IPR009000">
    <property type="entry name" value="Transl_B-barrel_sf"/>
</dbReference>
<evidence type="ECO:0000256" key="4">
    <source>
        <dbReference type="ARBA" id="ARBA00023186"/>
    </source>
</evidence>